<dbReference type="InterPro" id="IPR029058">
    <property type="entry name" value="AB_hydrolase_fold"/>
</dbReference>
<evidence type="ECO:0000259" key="10">
    <source>
        <dbReference type="Pfam" id="PF00561"/>
    </source>
</evidence>
<evidence type="ECO:0000256" key="9">
    <source>
        <dbReference type="SAM" id="MobiDB-lite"/>
    </source>
</evidence>
<dbReference type="OrthoDB" id="5954035at2759"/>
<dbReference type="EC" id="2.3.1.84" evidence="6"/>
<dbReference type="PIRSF" id="PIRSF005211">
    <property type="entry name" value="Ab_hydro_YheT"/>
    <property type="match status" value="1"/>
</dbReference>
<proteinExistence type="inferred from homology"/>
<evidence type="ECO:0000256" key="8">
    <source>
        <dbReference type="PIRSR" id="PIRSR005211-1"/>
    </source>
</evidence>
<evidence type="ECO:0000256" key="3">
    <source>
        <dbReference type="ARBA" id="ARBA00022801"/>
    </source>
</evidence>
<comment type="function">
    <text evidence="5">Displays enzymatic activity both for medium-chain fatty acid (MCFA) ethyl ester synthesis and hydrolysis (esterase activity). MCFA are toxic for yeast and this enzyme could thus be involved in their detoxification by esterification.</text>
</comment>
<dbReference type="InterPro" id="IPR012020">
    <property type="entry name" value="ABHD4"/>
</dbReference>
<sequence length="480" mass="53456">MAGLLSSLFSWPGANTITLTHSEEPLILPTKTGPKRTLSEIAKDSTPPCNLNPFLWNGHLQTAYTAVKYPGPAIHYKRRTFEQEDPAFPGHFTVDFVVAPPNPKDEIKGAAEDGQVEDKGLREDPMGVGHTRSPPRTTYFTNKEFENIGSDDTKPLLVTLHGLSGGSYEVYLRHVLAPLVEQSAKTSEQAAHGLSGGEWEALVINSRGCAGSKITSSMMYNARATWDMRMIVKWCRKTWPNRPLFAVGYSLGANILTNYVGEEGKDCLLNAAVVVSNPWKLEVSNAALQRTYVGRELYSKTMGDHMRKLFETHREQILKNKALSEERILKLKYLYEFDREVQCATWGYPTEGAYYRDASSSDSILAVRIPFLALHAIDDPIAADEAVPYEEIRQNPYTVMVATSGGGHLAWYEFGGGRWHAKPIVNFLNAMGREVDFKKMDHPEPEVHGPKGGHQTPFAFGPMRRRAHVVGSNEFQATTV</sequence>
<feature type="active site" description="Charge relay system" evidence="8">
    <location>
        <position position="408"/>
    </location>
</feature>
<keyword evidence="3 11" id="KW-0378">Hydrolase</keyword>
<comment type="catalytic activity">
    <reaction evidence="4">
        <text>an aliphatic alcohol + acetyl-CoA = an acetyl ester + CoA</text>
        <dbReference type="Rhea" id="RHEA:17229"/>
        <dbReference type="ChEBI" id="CHEBI:2571"/>
        <dbReference type="ChEBI" id="CHEBI:47622"/>
        <dbReference type="ChEBI" id="CHEBI:57287"/>
        <dbReference type="ChEBI" id="CHEBI:57288"/>
        <dbReference type="EC" id="2.3.1.84"/>
    </reaction>
</comment>
<keyword evidence="12" id="KW-1185">Reference proteome</keyword>
<dbReference type="SUPFAM" id="SSF53474">
    <property type="entry name" value="alpha/beta-Hydrolases"/>
    <property type="match status" value="1"/>
</dbReference>
<dbReference type="GO" id="GO:0004026">
    <property type="term" value="F:alcohol O-acetyltransferase activity"/>
    <property type="evidence" value="ECO:0007669"/>
    <property type="project" value="UniProtKB-EC"/>
</dbReference>
<gene>
    <name evidence="11" type="ORF">EJ03DRAFT_331081</name>
</gene>
<evidence type="ECO:0000256" key="5">
    <source>
        <dbReference type="ARBA" id="ARBA00054277"/>
    </source>
</evidence>
<evidence type="ECO:0000256" key="4">
    <source>
        <dbReference type="ARBA" id="ARBA00050620"/>
    </source>
</evidence>
<dbReference type="GO" id="GO:0047372">
    <property type="term" value="F:monoacylglycerol lipase activity"/>
    <property type="evidence" value="ECO:0007669"/>
    <property type="project" value="TreeGrafter"/>
</dbReference>
<name>A0A6G1KXG1_9PEZI</name>
<feature type="active site" description="Charge relay system" evidence="8">
    <location>
        <position position="250"/>
    </location>
</feature>
<dbReference type="Proteomes" id="UP000799436">
    <property type="component" value="Unassembled WGS sequence"/>
</dbReference>
<feature type="active site" description="Charge relay system" evidence="8">
    <location>
        <position position="379"/>
    </location>
</feature>
<feature type="domain" description="AB hydrolase-1" evidence="10">
    <location>
        <begin position="155"/>
        <end position="410"/>
    </location>
</feature>
<reference evidence="11" key="1">
    <citation type="journal article" date="2020" name="Stud. Mycol.">
        <title>101 Dothideomycetes genomes: a test case for predicting lifestyles and emergence of pathogens.</title>
        <authorList>
            <person name="Haridas S."/>
            <person name="Albert R."/>
            <person name="Binder M."/>
            <person name="Bloem J."/>
            <person name="Labutti K."/>
            <person name="Salamov A."/>
            <person name="Andreopoulos B."/>
            <person name="Baker S."/>
            <person name="Barry K."/>
            <person name="Bills G."/>
            <person name="Bluhm B."/>
            <person name="Cannon C."/>
            <person name="Castanera R."/>
            <person name="Culley D."/>
            <person name="Daum C."/>
            <person name="Ezra D."/>
            <person name="Gonzalez J."/>
            <person name="Henrissat B."/>
            <person name="Kuo A."/>
            <person name="Liang C."/>
            <person name="Lipzen A."/>
            <person name="Lutzoni F."/>
            <person name="Magnuson J."/>
            <person name="Mondo S."/>
            <person name="Nolan M."/>
            <person name="Ohm R."/>
            <person name="Pangilinan J."/>
            <person name="Park H.-J."/>
            <person name="Ramirez L."/>
            <person name="Alfaro M."/>
            <person name="Sun H."/>
            <person name="Tritt A."/>
            <person name="Yoshinaga Y."/>
            <person name="Zwiers L.-H."/>
            <person name="Turgeon B."/>
            <person name="Goodwin S."/>
            <person name="Spatafora J."/>
            <person name="Crous P."/>
            <person name="Grigoriev I."/>
        </authorList>
    </citation>
    <scope>NUCLEOTIDE SEQUENCE</scope>
    <source>
        <strain evidence="11">CBS 116005</strain>
    </source>
</reference>
<dbReference type="Gene3D" id="3.40.50.1820">
    <property type="entry name" value="alpha/beta hydrolase"/>
    <property type="match status" value="1"/>
</dbReference>
<dbReference type="InterPro" id="IPR000073">
    <property type="entry name" value="AB_hydrolase_1"/>
</dbReference>
<dbReference type="GO" id="GO:0008126">
    <property type="term" value="F:acetylesterase activity"/>
    <property type="evidence" value="ECO:0007669"/>
    <property type="project" value="TreeGrafter"/>
</dbReference>
<evidence type="ECO:0000256" key="6">
    <source>
        <dbReference type="ARBA" id="ARBA00066969"/>
    </source>
</evidence>
<evidence type="ECO:0000313" key="12">
    <source>
        <dbReference type="Proteomes" id="UP000799436"/>
    </source>
</evidence>
<dbReference type="GO" id="GO:0051793">
    <property type="term" value="P:medium-chain fatty acid catabolic process"/>
    <property type="evidence" value="ECO:0007669"/>
    <property type="project" value="UniProtKB-ARBA"/>
</dbReference>
<evidence type="ECO:0000256" key="1">
    <source>
        <dbReference type="ARBA" id="ARBA00010884"/>
    </source>
</evidence>
<comment type="similarity">
    <text evidence="1">Belongs to the AB hydrolase superfamily. AB hydrolase 4 family.</text>
</comment>
<dbReference type="PANTHER" id="PTHR10794:SF63">
    <property type="entry name" value="ALPHA_BETA HYDROLASE 1, ISOFORM A"/>
    <property type="match status" value="1"/>
</dbReference>
<dbReference type="PANTHER" id="PTHR10794">
    <property type="entry name" value="ABHYDROLASE DOMAIN-CONTAINING PROTEIN"/>
    <property type="match status" value="1"/>
</dbReference>
<evidence type="ECO:0000313" key="11">
    <source>
        <dbReference type="EMBL" id="KAF2765331.1"/>
    </source>
</evidence>
<accession>A0A6G1KXG1</accession>
<keyword evidence="2" id="KW-0808">Transferase</keyword>
<organism evidence="11 12">
    <name type="scientific">Teratosphaeria nubilosa</name>
    <dbReference type="NCBI Taxonomy" id="161662"/>
    <lineage>
        <taxon>Eukaryota</taxon>
        <taxon>Fungi</taxon>
        <taxon>Dikarya</taxon>
        <taxon>Ascomycota</taxon>
        <taxon>Pezizomycotina</taxon>
        <taxon>Dothideomycetes</taxon>
        <taxon>Dothideomycetidae</taxon>
        <taxon>Mycosphaerellales</taxon>
        <taxon>Teratosphaeriaceae</taxon>
        <taxon>Teratosphaeria</taxon>
    </lineage>
</organism>
<dbReference type="FunFam" id="3.40.50.1820:FF:000137">
    <property type="entry name" value="EEB1p Acyl-coenzymeA:ethanol O-acyltransferase"/>
    <property type="match status" value="1"/>
</dbReference>
<dbReference type="AlphaFoldDB" id="A0A6G1KXG1"/>
<dbReference type="Pfam" id="PF00561">
    <property type="entry name" value="Abhydrolase_1"/>
    <property type="match status" value="1"/>
</dbReference>
<feature type="region of interest" description="Disordered" evidence="9">
    <location>
        <begin position="119"/>
        <end position="138"/>
    </location>
</feature>
<dbReference type="GO" id="GO:0051792">
    <property type="term" value="P:medium-chain fatty acid biosynthetic process"/>
    <property type="evidence" value="ECO:0007669"/>
    <property type="project" value="TreeGrafter"/>
</dbReference>
<evidence type="ECO:0000256" key="2">
    <source>
        <dbReference type="ARBA" id="ARBA00022679"/>
    </source>
</evidence>
<evidence type="ECO:0000256" key="7">
    <source>
        <dbReference type="ARBA" id="ARBA00080774"/>
    </source>
</evidence>
<dbReference type="EMBL" id="ML995895">
    <property type="protein sequence ID" value="KAF2765331.1"/>
    <property type="molecule type" value="Genomic_DNA"/>
</dbReference>
<dbReference type="InterPro" id="IPR050960">
    <property type="entry name" value="AB_hydrolase_4_sf"/>
</dbReference>
<protein>
    <recommendedName>
        <fullName evidence="6">alcohol O-acetyltransferase</fullName>
        <ecNumber evidence="6">2.3.1.84</ecNumber>
    </recommendedName>
    <alternativeName>
        <fullName evidence="7">Alcohol O-acetyltransferase</fullName>
    </alternativeName>
</protein>